<evidence type="ECO:0000313" key="2">
    <source>
        <dbReference type="Proteomes" id="UP000335538"/>
    </source>
</evidence>
<dbReference type="EMBL" id="CABPSR010000027">
    <property type="protein sequence ID" value="VVE85437.1"/>
    <property type="molecule type" value="Genomic_DNA"/>
</dbReference>
<organism evidence="1 2">
    <name type="scientific">Pandoraea sputorum</name>
    <dbReference type="NCBI Taxonomy" id="93222"/>
    <lineage>
        <taxon>Bacteria</taxon>
        <taxon>Pseudomonadati</taxon>
        <taxon>Pseudomonadota</taxon>
        <taxon>Betaproteobacteria</taxon>
        <taxon>Burkholderiales</taxon>
        <taxon>Burkholderiaceae</taxon>
        <taxon>Pandoraea</taxon>
    </lineage>
</organism>
<evidence type="ECO:0000313" key="1">
    <source>
        <dbReference type="EMBL" id="VVE85437.1"/>
    </source>
</evidence>
<protein>
    <submittedName>
        <fullName evidence="1">Uncharacterized protein</fullName>
    </submittedName>
</protein>
<accession>A0A5E5BJH6</accession>
<sequence>MKAASSRATAPTAPMATCAVFPLATRLRYRLHRLSGVSQARSMMGLRSISSVLVKPGLPSLVPLTFSS</sequence>
<reference evidence="1 2" key="1">
    <citation type="submission" date="2019-08" db="EMBL/GenBank/DDBJ databases">
        <authorList>
            <person name="Peeters C."/>
        </authorList>
    </citation>
    <scope>NUCLEOTIDE SEQUENCE [LARGE SCALE GENOMIC DNA]</scope>
    <source>
        <strain evidence="1 2">LMG 31121</strain>
    </source>
</reference>
<gene>
    <name evidence="1" type="ORF">PSP31121_05253</name>
</gene>
<proteinExistence type="predicted"/>
<dbReference type="Proteomes" id="UP000335538">
    <property type="component" value="Unassembled WGS sequence"/>
</dbReference>
<name>A0A5E5BJH6_9BURK</name>
<dbReference type="AlphaFoldDB" id="A0A5E5BJH6"/>